<evidence type="ECO:0000313" key="9">
    <source>
        <dbReference type="EMBL" id="SKA80627.1"/>
    </source>
</evidence>
<keyword evidence="5" id="KW-0472">Membrane</keyword>
<keyword evidence="10" id="KW-1185">Reference proteome</keyword>
<dbReference type="InterPro" id="IPR028082">
    <property type="entry name" value="Peripla_BP_I"/>
</dbReference>
<keyword evidence="6" id="KW-0449">Lipoprotein</keyword>
<protein>
    <submittedName>
        <fullName evidence="9">Basic membrane protein A</fullName>
    </submittedName>
</protein>
<evidence type="ECO:0000256" key="7">
    <source>
        <dbReference type="SAM" id="SignalP"/>
    </source>
</evidence>
<dbReference type="AlphaFoldDB" id="A0A1T4WU37"/>
<dbReference type="PANTHER" id="PTHR34296">
    <property type="entry name" value="TRANSCRIPTIONAL ACTIVATOR PROTEIN MED"/>
    <property type="match status" value="1"/>
</dbReference>
<dbReference type="GeneID" id="93337482"/>
<name>A0A1T4WU37_9FIRM</name>
<keyword evidence="3" id="KW-1003">Cell membrane</keyword>
<accession>A0A1T4WU37</accession>
<feature type="signal peptide" evidence="7">
    <location>
        <begin position="1"/>
        <end position="21"/>
    </location>
</feature>
<dbReference type="OrthoDB" id="1863305at2"/>
<keyword evidence="4 7" id="KW-0732">Signal</keyword>
<reference evidence="9 10" key="1">
    <citation type="submission" date="2017-02" db="EMBL/GenBank/DDBJ databases">
        <authorList>
            <person name="Peterson S.W."/>
        </authorList>
    </citation>
    <scope>NUCLEOTIDE SEQUENCE [LARGE SCALE GENOMIC DNA]</scope>
    <source>
        <strain evidence="9 10">ATCC 27749</strain>
    </source>
</reference>
<gene>
    <name evidence="9" type="ORF">SAMN02745178_01005</name>
</gene>
<dbReference type="STRING" id="745368.SAMN02745178_01005"/>
<evidence type="ECO:0000256" key="5">
    <source>
        <dbReference type="ARBA" id="ARBA00023136"/>
    </source>
</evidence>
<feature type="domain" description="ABC transporter substrate-binding protein PnrA-like" evidence="8">
    <location>
        <begin position="74"/>
        <end position="318"/>
    </location>
</feature>
<feature type="chain" id="PRO_5039224115" evidence="7">
    <location>
        <begin position="22"/>
        <end position="387"/>
    </location>
</feature>
<dbReference type="Gene3D" id="3.40.50.2300">
    <property type="match status" value="2"/>
</dbReference>
<dbReference type="Proteomes" id="UP000190286">
    <property type="component" value="Unassembled WGS sequence"/>
</dbReference>
<dbReference type="Pfam" id="PF02608">
    <property type="entry name" value="Bmp"/>
    <property type="match status" value="1"/>
</dbReference>
<comment type="similarity">
    <text evidence="2">Belongs to the BMP lipoprotein family.</text>
</comment>
<proteinExistence type="inferred from homology"/>
<dbReference type="SUPFAM" id="SSF53822">
    <property type="entry name" value="Periplasmic binding protein-like I"/>
    <property type="match status" value="1"/>
</dbReference>
<organism evidence="9 10">
    <name type="scientific">Gemmiger formicilis</name>
    <dbReference type="NCBI Taxonomy" id="745368"/>
    <lineage>
        <taxon>Bacteria</taxon>
        <taxon>Bacillati</taxon>
        <taxon>Bacillota</taxon>
        <taxon>Clostridia</taxon>
        <taxon>Eubacteriales</taxon>
        <taxon>Gemmiger</taxon>
    </lineage>
</organism>
<dbReference type="PANTHER" id="PTHR34296:SF2">
    <property type="entry name" value="ABC TRANSPORTER GUANOSINE-BINDING PROTEIN NUPN"/>
    <property type="match status" value="1"/>
</dbReference>
<evidence type="ECO:0000313" key="10">
    <source>
        <dbReference type="Proteomes" id="UP000190286"/>
    </source>
</evidence>
<evidence type="ECO:0000256" key="2">
    <source>
        <dbReference type="ARBA" id="ARBA00008610"/>
    </source>
</evidence>
<evidence type="ECO:0000256" key="3">
    <source>
        <dbReference type="ARBA" id="ARBA00022475"/>
    </source>
</evidence>
<dbReference type="EMBL" id="FUYF01000004">
    <property type="protein sequence ID" value="SKA80627.1"/>
    <property type="molecule type" value="Genomic_DNA"/>
</dbReference>
<dbReference type="InterPro" id="IPR050957">
    <property type="entry name" value="BMP_lipoprotein"/>
</dbReference>
<evidence type="ECO:0000256" key="4">
    <source>
        <dbReference type="ARBA" id="ARBA00022729"/>
    </source>
</evidence>
<comment type="subcellular location">
    <subcellularLocation>
        <location evidence="1">Cell membrane</location>
        <topology evidence="1">Lipid-anchor</topology>
    </subcellularLocation>
</comment>
<dbReference type="InterPro" id="IPR003760">
    <property type="entry name" value="PnrA-like"/>
</dbReference>
<evidence type="ECO:0000256" key="6">
    <source>
        <dbReference type="ARBA" id="ARBA00023288"/>
    </source>
</evidence>
<dbReference type="RefSeq" id="WP_078784000.1">
    <property type="nucleotide sequence ID" value="NZ_DBEZZI010000055.1"/>
</dbReference>
<evidence type="ECO:0000259" key="8">
    <source>
        <dbReference type="Pfam" id="PF02608"/>
    </source>
</evidence>
<evidence type="ECO:0000256" key="1">
    <source>
        <dbReference type="ARBA" id="ARBA00004193"/>
    </source>
</evidence>
<dbReference type="PROSITE" id="PS51257">
    <property type="entry name" value="PROKAR_LIPOPROTEIN"/>
    <property type="match status" value="1"/>
</dbReference>
<dbReference type="GO" id="GO:0005886">
    <property type="term" value="C:plasma membrane"/>
    <property type="evidence" value="ECO:0007669"/>
    <property type="project" value="UniProtKB-SubCell"/>
</dbReference>
<sequence length="387" mass="41616">MKKFLALLLTLALLAGLTACKDTEAASTAQEQHTVTAPTNDATFVYQPDDPAATLPGGESVVLVTGPGGTESGEDAMLWQGIQTFANTYGYTADAQTAAGNTADEAEAALRAAAESGAKLVVCRGDTMGAALYRMQENYPDVHYLLFDSEPHSDDYSAYNTASLVHCVLFQEEQAGYLAGYAAVTDGYTTLGFIGAREIPGIVRYCTGFLQGAEAAAELQGEYVTLQTWFTDTYENNDAITQRMIDWYNNGTSLIMVSGGNLYEGVSDAVNQTGGKAITTDYDNTELGDRVLGSAIKCYNAAVQRQLYTFFAAGTWNGQTGGQTEKAGFTNGEVALVAGAPWRFDSFTQDDYRTLYEDLRTSVLKMDAYSDLDTLPETPNVTVNRLL</sequence>